<evidence type="ECO:0000256" key="1">
    <source>
        <dbReference type="SAM" id="MobiDB-lite"/>
    </source>
</evidence>
<dbReference type="RefSeq" id="WP_300953020.1">
    <property type="nucleotide sequence ID" value="NZ_JAUHJQ010000005.1"/>
</dbReference>
<sequence length="71" mass="7741">MGQFVNVYHRETGEKYRVPAHWMDHPTLSKPFRKTPKQRAADAESATPITDVVTAASANPTSTTETPAAGD</sequence>
<evidence type="ECO:0000313" key="2">
    <source>
        <dbReference type="EMBL" id="MDN4173918.1"/>
    </source>
</evidence>
<organism evidence="2 3">
    <name type="scientific">Nocardioides oceani</name>
    <dbReference type="NCBI Taxonomy" id="3058369"/>
    <lineage>
        <taxon>Bacteria</taxon>
        <taxon>Bacillati</taxon>
        <taxon>Actinomycetota</taxon>
        <taxon>Actinomycetes</taxon>
        <taxon>Propionibacteriales</taxon>
        <taxon>Nocardioidaceae</taxon>
        <taxon>Nocardioides</taxon>
    </lineage>
</organism>
<evidence type="ECO:0000313" key="3">
    <source>
        <dbReference type="Proteomes" id="UP001168620"/>
    </source>
</evidence>
<keyword evidence="3" id="KW-1185">Reference proteome</keyword>
<proteinExistence type="predicted"/>
<comment type="caution">
    <text evidence="2">The sequence shown here is derived from an EMBL/GenBank/DDBJ whole genome shotgun (WGS) entry which is preliminary data.</text>
</comment>
<gene>
    <name evidence="2" type="ORF">QWY28_13235</name>
</gene>
<feature type="compositionally biased region" description="Polar residues" evidence="1">
    <location>
        <begin position="56"/>
        <end position="71"/>
    </location>
</feature>
<feature type="region of interest" description="Disordered" evidence="1">
    <location>
        <begin position="25"/>
        <end position="71"/>
    </location>
</feature>
<dbReference type="Proteomes" id="UP001168620">
    <property type="component" value="Unassembled WGS sequence"/>
</dbReference>
<protein>
    <submittedName>
        <fullName evidence="2">Uncharacterized protein</fullName>
    </submittedName>
</protein>
<dbReference type="EMBL" id="JAUHJQ010000005">
    <property type="protein sequence ID" value="MDN4173918.1"/>
    <property type="molecule type" value="Genomic_DNA"/>
</dbReference>
<accession>A0ABT8FGV4</accession>
<name>A0ABT8FGV4_9ACTN</name>
<reference evidence="2" key="1">
    <citation type="submission" date="2023-06" db="EMBL/GenBank/DDBJ databases">
        <title>Draft genome sequence of Nocardioides sp. SOB77.</title>
        <authorList>
            <person name="Zhang G."/>
        </authorList>
    </citation>
    <scope>NUCLEOTIDE SEQUENCE</scope>
    <source>
        <strain evidence="2">SOB77</strain>
    </source>
</reference>